<dbReference type="InterPro" id="IPR036890">
    <property type="entry name" value="HATPase_C_sf"/>
</dbReference>
<reference evidence="12 13" key="1">
    <citation type="journal article" date="2011" name="J. Bacteriol.">
        <title>Complete genome sequence and updated annotation of Desulfovibrio alaskensis G20.</title>
        <authorList>
            <person name="Hauser L.J."/>
            <person name="Land M.L."/>
            <person name="Brown S.D."/>
            <person name="Larimer F."/>
            <person name="Keller K.L."/>
            <person name="Rapp-Giles B.J."/>
            <person name="Price M.N."/>
            <person name="Lin M."/>
            <person name="Bruce D.C."/>
            <person name="Detter J.C."/>
            <person name="Tapia R."/>
            <person name="Han C.S."/>
            <person name="Goodwin L.A."/>
            <person name="Cheng J.F."/>
            <person name="Pitluck S."/>
            <person name="Copeland A."/>
            <person name="Lucas S."/>
            <person name="Nolan M."/>
            <person name="Lapidus A.L."/>
            <person name="Palumbo A.V."/>
            <person name="Wall J.D."/>
        </authorList>
    </citation>
    <scope>NUCLEOTIDE SEQUENCE [LARGE SCALE GENOMIC DNA]</scope>
    <source>
        <strain evidence="13">ATCC BAA 1058 / DSM 17464 / G20</strain>
    </source>
</reference>
<dbReference type="InterPro" id="IPR008207">
    <property type="entry name" value="Sig_transdc_His_kin_Hpt_dom"/>
</dbReference>
<name>Q311A2_OLEA2</name>
<keyword evidence="12" id="KW-0808">Transferase</keyword>
<evidence type="ECO:0000259" key="11">
    <source>
        <dbReference type="PROSITE" id="PS50894"/>
    </source>
</evidence>
<dbReference type="STRING" id="207559.Dde_1697"/>
<evidence type="ECO:0000256" key="2">
    <source>
        <dbReference type="ARBA" id="ARBA00012438"/>
    </source>
</evidence>
<dbReference type="Pfam" id="PF02518">
    <property type="entry name" value="HATPase_c"/>
    <property type="match status" value="1"/>
</dbReference>
<dbReference type="EMBL" id="CP000112">
    <property type="protein sequence ID" value="ABB38494.1"/>
    <property type="molecule type" value="Genomic_DNA"/>
</dbReference>
<feature type="transmembrane region" description="Helical" evidence="8">
    <location>
        <begin position="302"/>
        <end position="322"/>
    </location>
</feature>
<dbReference type="CDD" id="cd00082">
    <property type="entry name" value="HisKA"/>
    <property type="match status" value="1"/>
</dbReference>
<keyword evidence="3 5" id="KW-0597">Phosphoprotein</keyword>
<dbReference type="FunFam" id="3.30.565.10:FF:000010">
    <property type="entry name" value="Sensor histidine kinase RcsC"/>
    <property type="match status" value="1"/>
</dbReference>
<feature type="modified residue" description="Phosphohistidine" evidence="4">
    <location>
        <position position="838"/>
    </location>
</feature>
<dbReference type="Gene3D" id="1.20.120.160">
    <property type="entry name" value="HPT domain"/>
    <property type="match status" value="1"/>
</dbReference>
<protein>
    <recommendedName>
        <fullName evidence="2">histidine kinase</fullName>
        <ecNumber evidence="2">2.7.13.3</ecNumber>
    </recommendedName>
</protein>
<dbReference type="CDD" id="cd16922">
    <property type="entry name" value="HATPase_EvgS-ArcB-TorS-like"/>
    <property type="match status" value="1"/>
</dbReference>
<keyword evidence="6" id="KW-0175">Coiled coil</keyword>
<feature type="domain" description="Response regulatory" evidence="10">
    <location>
        <begin position="632"/>
        <end position="751"/>
    </location>
</feature>
<accession>Q311A2</accession>
<dbReference type="InterPro" id="IPR005467">
    <property type="entry name" value="His_kinase_dom"/>
</dbReference>
<dbReference type="KEGG" id="dde:Dde_1697"/>
<evidence type="ECO:0000259" key="10">
    <source>
        <dbReference type="PROSITE" id="PS50110"/>
    </source>
</evidence>
<dbReference type="PRINTS" id="PR00344">
    <property type="entry name" value="BCTRLSENSOR"/>
</dbReference>
<dbReference type="SMART" id="SM00448">
    <property type="entry name" value="REC"/>
    <property type="match status" value="1"/>
</dbReference>
<dbReference type="InterPro" id="IPR011006">
    <property type="entry name" value="CheY-like_superfamily"/>
</dbReference>
<dbReference type="SUPFAM" id="SSF47226">
    <property type="entry name" value="Histidine-containing phosphotransfer domain, HPT domain"/>
    <property type="match status" value="1"/>
</dbReference>
<evidence type="ECO:0000259" key="9">
    <source>
        <dbReference type="PROSITE" id="PS50109"/>
    </source>
</evidence>
<dbReference type="GO" id="GO:0005524">
    <property type="term" value="F:ATP binding"/>
    <property type="evidence" value="ECO:0007669"/>
    <property type="project" value="UniProtKB-KW"/>
</dbReference>
<dbReference type="Pfam" id="PF00512">
    <property type="entry name" value="HisKA"/>
    <property type="match status" value="1"/>
</dbReference>
<feature type="domain" description="Histidine kinase" evidence="9">
    <location>
        <begin position="386"/>
        <end position="607"/>
    </location>
</feature>
<dbReference type="Gene3D" id="3.40.50.2300">
    <property type="match status" value="1"/>
</dbReference>
<dbReference type="AlphaFoldDB" id="Q311A2"/>
<feature type="modified residue" description="4-aspartylphosphate" evidence="5">
    <location>
        <position position="681"/>
    </location>
</feature>
<dbReference type="InterPro" id="IPR036641">
    <property type="entry name" value="HPT_dom_sf"/>
</dbReference>
<evidence type="ECO:0000256" key="8">
    <source>
        <dbReference type="SAM" id="Phobius"/>
    </source>
</evidence>
<organism evidence="12 13">
    <name type="scientific">Oleidesulfovibrio alaskensis (strain ATCC BAA-1058 / DSM 17464 / G20)</name>
    <name type="common">Desulfovibrio alaskensis</name>
    <dbReference type="NCBI Taxonomy" id="207559"/>
    <lineage>
        <taxon>Bacteria</taxon>
        <taxon>Pseudomonadati</taxon>
        <taxon>Thermodesulfobacteriota</taxon>
        <taxon>Desulfovibrionia</taxon>
        <taxon>Desulfovibrionales</taxon>
        <taxon>Desulfovibrionaceae</taxon>
        <taxon>Oleidesulfovibrio</taxon>
    </lineage>
</organism>
<dbReference type="HOGENOM" id="CLU_319981_0_0_7"/>
<dbReference type="SUPFAM" id="SSF47384">
    <property type="entry name" value="Homodimeric domain of signal transducing histidine kinase"/>
    <property type="match status" value="1"/>
</dbReference>
<dbReference type="Pfam" id="PF01627">
    <property type="entry name" value="Hpt"/>
    <property type="match status" value="1"/>
</dbReference>
<dbReference type="RefSeq" id="WP_011367640.1">
    <property type="nucleotide sequence ID" value="NC_007519.1"/>
</dbReference>
<keyword evidence="8" id="KW-0472">Membrane</keyword>
<keyword evidence="8" id="KW-0812">Transmembrane</keyword>
<feature type="region of interest" description="Disordered" evidence="7">
    <location>
        <begin position="758"/>
        <end position="783"/>
    </location>
</feature>
<dbReference type="InterPro" id="IPR001789">
    <property type="entry name" value="Sig_transdc_resp-reg_receiver"/>
</dbReference>
<dbReference type="PROSITE" id="PS50110">
    <property type="entry name" value="RESPONSE_REGULATORY"/>
    <property type="match status" value="1"/>
</dbReference>
<dbReference type="EC" id="2.7.13.3" evidence="2"/>
<evidence type="ECO:0000256" key="6">
    <source>
        <dbReference type="SAM" id="Coils"/>
    </source>
</evidence>
<evidence type="ECO:0000256" key="7">
    <source>
        <dbReference type="SAM" id="MobiDB-lite"/>
    </source>
</evidence>
<sequence>MKSSPPAHTGLQRGRLLFLLPALALAAFIVCLISFVYISQRQTLEARQLRIMAQAERQASAISHLIGEIKLDAALLFRQQDFIDFSDSTPKSVQPGQTHPAGREAVRRLLTDFIASKALSGERLYNRIVLFSSTGRMLMDTSANKEPVHLPAGIARALASDVDYPLVFSLTPEIKELTFAVPLVTDSTRAGYAVVFCNTRAVTSFLESLWDLNDAYILLLQGQSGIALHRAEQISPEWIRQASRLEPGLLYTLSSEGEPEMLQHGAATSRETGIRHHVDNSPFDLLLVFSGPSIGGAVSPNVTLVAVALLAAIIAVSFYHVFRSTMRAREHKARAEAAAASEKRILQQNALLNAEIEERIKAEHALREAKELAEEADKAKGEFLANISHEFRTPMNAIIGMSEVILKTELSAPQRNHLTVLNKAAHSLLDLLNTILDFSRYESGKATLALSPFMLHAPFTQVHEMFLSAAAAKGLPLQLELAPDMPRAVEGDEGKIRQILVNLVSNALKFTDTGNITITCKAFPAPSGRADICFSVSDTGIGIEKEKHSAIFDSFTQADGSYTRTYGGTGLGLSICKLLADMMGGSITVRSAPRQGSTFTVCLPLKAVPEERVFPAAENPAVRPSKAASPLSVLVAEDNEFNREVIREILGLSGHSSTLVQNGEQALQALSTQDFDVVLLDIQMPVMDGVQTAQKIRSGACGNRNAGIPIIALTAHSMEGDKKRFLQAGMTEYLAKPVTPDHLNHVLGKYAPLPAAAPTGQSSAAHGFQPAAGKGSTAQADAEIPPPDLSLALSMLNGKQKVLTVMLGTFVRTMPDRIAALHDALQKKDIQALAEQGHALKSTLHSIGSLPGRSVAEQLENAGRSGNTEAAVTLAPRLIHVLEFMTEHLRRQIDSSQSHHQPSSGGR</sequence>
<evidence type="ECO:0000256" key="5">
    <source>
        <dbReference type="PROSITE-ProRule" id="PRU00169"/>
    </source>
</evidence>
<feature type="domain" description="HPt" evidence="11">
    <location>
        <begin position="799"/>
        <end position="896"/>
    </location>
</feature>
<dbReference type="Proteomes" id="UP000002710">
    <property type="component" value="Chromosome"/>
</dbReference>
<dbReference type="InterPro" id="IPR004358">
    <property type="entry name" value="Sig_transdc_His_kin-like_C"/>
</dbReference>
<dbReference type="SUPFAM" id="SSF55874">
    <property type="entry name" value="ATPase domain of HSP90 chaperone/DNA topoisomerase II/histidine kinase"/>
    <property type="match status" value="1"/>
</dbReference>
<keyword evidence="13" id="KW-1185">Reference proteome</keyword>
<dbReference type="SUPFAM" id="SSF52172">
    <property type="entry name" value="CheY-like"/>
    <property type="match status" value="1"/>
</dbReference>
<dbReference type="Gene3D" id="1.10.287.130">
    <property type="match status" value="1"/>
</dbReference>
<feature type="coiled-coil region" evidence="6">
    <location>
        <begin position="352"/>
        <end position="382"/>
    </location>
</feature>
<evidence type="ECO:0000313" key="13">
    <source>
        <dbReference type="Proteomes" id="UP000002710"/>
    </source>
</evidence>
<comment type="catalytic activity">
    <reaction evidence="1">
        <text>ATP + protein L-histidine = ADP + protein N-phospho-L-histidine.</text>
        <dbReference type="EC" id="2.7.13.3"/>
    </reaction>
</comment>
<dbReference type="PROSITE" id="PS50894">
    <property type="entry name" value="HPT"/>
    <property type="match status" value="1"/>
</dbReference>
<dbReference type="PANTHER" id="PTHR45339">
    <property type="entry name" value="HYBRID SIGNAL TRANSDUCTION HISTIDINE KINASE J"/>
    <property type="match status" value="1"/>
</dbReference>
<evidence type="ECO:0000256" key="3">
    <source>
        <dbReference type="ARBA" id="ARBA00022553"/>
    </source>
</evidence>
<dbReference type="Pfam" id="PF00072">
    <property type="entry name" value="Response_reg"/>
    <property type="match status" value="1"/>
</dbReference>
<keyword evidence="8" id="KW-1133">Transmembrane helix</keyword>
<dbReference type="InterPro" id="IPR003594">
    <property type="entry name" value="HATPase_dom"/>
</dbReference>
<dbReference type="SMART" id="SM00387">
    <property type="entry name" value="HATPase_c"/>
    <property type="match status" value="1"/>
</dbReference>
<dbReference type="SMART" id="SM00388">
    <property type="entry name" value="HisKA"/>
    <property type="match status" value="1"/>
</dbReference>
<feature type="transmembrane region" description="Helical" evidence="8">
    <location>
        <begin position="16"/>
        <end position="38"/>
    </location>
</feature>
<evidence type="ECO:0000256" key="1">
    <source>
        <dbReference type="ARBA" id="ARBA00000085"/>
    </source>
</evidence>
<dbReference type="PROSITE" id="PS50109">
    <property type="entry name" value="HIS_KIN"/>
    <property type="match status" value="1"/>
</dbReference>
<dbReference type="InterPro" id="IPR003661">
    <property type="entry name" value="HisK_dim/P_dom"/>
</dbReference>
<gene>
    <name evidence="12" type="ordered locus">Dde_1697</name>
</gene>
<dbReference type="PANTHER" id="PTHR45339:SF3">
    <property type="entry name" value="HISTIDINE KINASE"/>
    <property type="match status" value="1"/>
</dbReference>
<keyword evidence="12" id="KW-0418">Kinase</keyword>
<evidence type="ECO:0000313" key="12">
    <source>
        <dbReference type="EMBL" id="ABB38494.1"/>
    </source>
</evidence>
<proteinExistence type="predicted"/>
<dbReference type="GO" id="GO:0005886">
    <property type="term" value="C:plasma membrane"/>
    <property type="evidence" value="ECO:0007669"/>
    <property type="project" value="UniProtKB-SubCell"/>
</dbReference>
<evidence type="ECO:0000256" key="4">
    <source>
        <dbReference type="PROSITE-ProRule" id="PRU00110"/>
    </source>
</evidence>
<dbReference type="GO" id="GO:0000155">
    <property type="term" value="F:phosphorelay sensor kinase activity"/>
    <property type="evidence" value="ECO:0007669"/>
    <property type="project" value="InterPro"/>
</dbReference>
<dbReference type="CDD" id="cd17546">
    <property type="entry name" value="REC_hyHK_CKI1_RcsC-like"/>
    <property type="match status" value="1"/>
</dbReference>
<dbReference type="InterPro" id="IPR036097">
    <property type="entry name" value="HisK_dim/P_sf"/>
</dbReference>
<dbReference type="Gene3D" id="3.30.565.10">
    <property type="entry name" value="Histidine kinase-like ATPase, C-terminal domain"/>
    <property type="match status" value="1"/>
</dbReference>
<dbReference type="eggNOG" id="COG0642">
    <property type="taxonomic scope" value="Bacteria"/>
</dbReference>